<dbReference type="Pfam" id="PF04488">
    <property type="entry name" value="Gly_transf_sug"/>
    <property type="match status" value="1"/>
</dbReference>
<keyword evidence="3" id="KW-1185">Reference proteome</keyword>
<dbReference type="Proteomes" id="UP000473699">
    <property type="component" value="Unassembled WGS sequence"/>
</dbReference>
<dbReference type="InterPro" id="IPR029044">
    <property type="entry name" value="Nucleotide-diphossugar_trans"/>
</dbReference>
<dbReference type="GO" id="GO:0016020">
    <property type="term" value="C:membrane"/>
    <property type="evidence" value="ECO:0007669"/>
    <property type="project" value="GOC"/>
</dbReference>
<gene>
    <name evidence="2" type="ORF">FYJ74_04680</name>
</gene>
<evidence type="ECO:0000256" key="1">
    <source>
        <dbReference type="ARBA" id="ARBA00022679"/>
    </source>
</evidence>
<dbReference type="SUPFAM" id="SSF53448">
    <property type="entry name" value="Nucleotide-diphospho-sugar transferases"/>
    <property type="match status" value="1"/>
</dbReference>
<organism evidence="2 3">
    <name type="scientific">Pyramidobacter porci</name>
    <dbReference type="NCBI Taxonomy" id="2605789"/>
    <lineage>
        <taxon>Bacteria</taxon>
        <taxon>Thermotogati</taxon>
        <taxon>Synergistota</taxon>
        <taxon>Synergistia</taxon>
        <taxon>Synergistales</taxon>
        <taxon>Dethiosulfovibrionaceae</taxon>
        <taxon>Pyramidobacter</taxon>
    </lineage>
</organism>
<dbReference type="PANTHER" id="PTHR32385">
    <property type="entry name" value="MANNOSYL PHOSPHORYLINOSITOL CERAMIDE SYNTHASE"/>
    <property type="match status" value="1"/>
</dbReference>
<name>A0A6L5YBA9_9BACT</name>
<proteinExistence type="predicted"/>
<dbReference type="InterPro" id="IPR007577">
    <property type="entry name" value="GlycoTrfase_DXD_sugar-bd_CS"/>
</dbReference>
<protein>
    <submittedName>
        <fullName evidence="2">Glycosyl transferase</fullName>
    </submittedName>
</protein>
<reference evidence="2 3" key="1">
    <citation type="submission" date="2019-08" db="EMBL/GenBank/DDBJ databases">
        <title>In-depth cultivation of the pig gut microbiome towards novel bacterial diversity and tailored functional studies.</title>
        <authorList>
            <person name="Wylensek D."/>
            <person name="Hitch T.C.A."/>
            <person name="Clavel T."/>
        </authorList>
    </citation>
    <scope>NUCLEOTIDE SEQUENCE [LARGE SCALE GENOMIC DNA]</scope>
    <source>
        <strain evidence="2 3">SM-530-WT-4B</strain>
    </source>
</reference>
<dbReference type="GO" id="GO:0051999">
    <property type="term" value="P:mannosyl-inositol phosphorylceramide biosynthetic process"/>
    <property type="evidence" value="ECO:0007669"/>
    <property type="project" value="TreeGrafter"/>
</dbReference>
<dbReference type="AlphaFoldDB" id="A0A6L5YBA9"/>
<dbReference type="PANTHER" id="PTHR32385:SF15">
    <property type="entry name" value="INOSITOL PHOSPHOCERAMIDE MANNOSYLTRANSFERASE 1"/>
    <property type="match status" value="1"/>
</dbReference>
<comment type="caution">
    <text evidence="2">The sequence shown here is derived from an EMBL/GenBank/DDBJ whole genome shotgun (WGS) entry which is preliminary data.</text>
</comment>
<evidence type="ECO:0000313" key="2">
    <source>
        <dbReference type="EMBL" id="MST55328.1"/>
    </source>
</evidence>
<dbReference type="Gene3D" id="3.90.550.20">
    <property type="match status" value="1"/>
</dbReference>
<dbReference type="EMBL" id="VUNH01000004">
    <property type="protein sequence ID" value="MST55328.1"/>
    <property type="molecule type" value="Genomic_DNA"/>
</dbReference>
<keyword evidence="1 2" id="KW-0808">Transferase</keyword>
<dbReference type="RefSeq" id="WP_154528435.1">
    <property type="nucleotide sequence ID" value="NZ_VUNH01000004.1"/>
</dbReference>
<accession>A0A6L5YBA9</accession>
<dbReference type="InterPro" id="IPR051706">
    <property type="entry name" value="Glycosyltransferase_domain"/>
</dbReference>
<dbReference type="GO" id="GO:0000030">
    <property type="term" value="F:mannosyltransferase activity"/>
    <property type="evidence" value="ECO:0007669"/>
    <property type="project" value="TreeGrafter"/>
</dbReference>
<sequence length="243" mass="28018">MAVPKIIHYCWFGEKEFPALGRRCLASWKKYLPDYRIVLWNERNFDLSAFRFTREAAAMKKWAFVSDFLRLYALYHQGGIYLDSDVEVLKPLDGFLRHRAFTGFERPGCPVTGIMGAEAGHPWIKGLLDDYVRKRFVDENGVPDLTPNTVPITRDLQERYGVLLNNRKQFLDDGLCIYPQEIFCPLTLKGENYGKNFAGAFTVHWFAGSWRPPGARLLSGLGRVLRKIHLYDVARRIVRGKDA</sequence>
<evidence type="ECO:0000313" key="3">
    <source>
        <dbReference type="Proteomes" id="UP000473699"/>
    </source>
</evidence>